<dbReference type="PANTHER" id="PTHR43653:SF1">
    <property type="entry name" value="CYTOCHROME C-TYPE BIOGENESIS PROTEIN CCMF"/>
    <property type="match status" value="1"/>
</dbReference>
<evidence type="ECO:0000256" key="8">
    <source>
        <dbReference type="ARBA" id="ARBA00023136"/>
    </source>
</evidence>
<keyword evidence="15" id="KW-1185">Reference proteome</keyword>
<evidence type="ECO:0000259" key="12">
    <source>
        <dbReference type="Pfam" id="PF01578"/>
    </source>
</evidence>
<keyword evidence="5 11" id="KW-0812">Transmembrane</keyword>
<comment type="function">
    <text evidence="9">Required for the biogenesis of c-type cytochromes. Possible subunit of a heme lyase.</text>
</comment>
<dbReference type="InterPro" id="IPR003567">
    <property type="entry name" value="Cyt_c_biogenesis"/>
</dbReference>
<feature type="transmembrane region" description="Helical" evidence="11">
    <location>
        <begin position="130"/>
        <end position="149"/>
    </location>
</feature>
<feature type="transmembrane region" description="Helical" evidence="11">
    <location>
        <begin position="399"/>
        <end position="418"/>
    </location>
</feature>
<organism evidence="14 15">
    <name type="scientific">Rhizosaccharibacter radicis</name>
    <dbReference type="NCBI Taxonomy" id="2782605"/>
    <lineage>
        <taxon>Bacteria</taxon>
        <taxon>Pseudomonadati</taxon>
        <taxon>Pseudomonadota</taxon>
        <taxon>Alphaproteobacteria</taxon>
        <taxon>Acetobacterales</taxon>
        <taxon>Acetobacteraceae</taxon>
        <taxon>Rhizosaccharibacter</taxon>
    </lineage>
</organism>
<evidence type="ECO:0000256" key="5">
    <source>
        <dbReference type="ARBA" id="ARBA00022692"/>
    </source>
</evidence>
<dbReference type="EMBL" id="JAMZEJ010000005">
    <property type="protein sequence ID" value="MCQ8241115.1"/>
    <property type="molecule type" value="Genomic_DNA"/>
</dbReference>
<dbReference type="PRINTS" id="PR01411">
    <property type="entry name" value="CCMFBIOGNSIS"/>
</dbReference>
<keyword evidence="4" id="KW-0997">Cell inner membrane</keyword>
<dbReference type="Pfam" id="PF16327">
    <property type="entry name" value="CcmF_C"/>
    <property type="match status" value="1"/>
</dbReference>
<feature type="transmembrane region" description="Helical" evidence="11">
    <location>
        <begin position="254"/>
        <end position="271"/>
    </location>
</feature>
<dbReference type="InterPro" id="IPR032523">
    <property type="entry name" value="CcmF_C"/>
</dbReference>
<feature type="transmembrane region" description="Helical" evidence="11">
    <location>
        <begin position="317"/>
        <end position="336"/>
    </location>
</feature>
<evidence type="ECO:0000256" key="9">
    <source>
        <dbReference type="ARBA" id="ARBA00037230"/>
    </source>
</evidence>
<evidence type="ECO:0000256" key="2">
    <source>
        <dbReference type="ARBA" id="ARBA00009186"/>
    </source>
</evidence>
<keyword evidence="7 11" id="KW-1133">Transmembrane helix</keyword>
<evidence type="ECO:0000256" key="7">
    <source>
        <dbReference type="ARBA" id="ARBA00022989"/>
    </source>
</evidence>
<dbReference type="PRINTS" id="PR01410">
    <property type="entry name" value="CCBIOGENESIS"/>
</dbReference>
<dbReference type="RefSeq" id="WP_422919856.1">
    <property type="nucleotide sequence ID" value="NZ_JAMZEJ010000005.1"/>
</dbReference>
<dbReference type="PANTHER" id="PTHR43653">
    <property type="entry name" value="CYTOCHROME C ASSEMBLY PROTEIN-RELATED"/>
    <property type="match status" value="1"/>
</dbReference>
<evidence type="ECO:0000256" key="10">
    <source>
        <dbReference type="SAM" id="MobiDB-lite"/>
    </source>
</evidence>
<evidence type="ECO:0000313" key="14">
    <source>
        <dbReference type="EMBL" id="MCQ8241115.1"/>
    </source>
</evidence>
<feature type="transmembrane region" description="Helical" evidence="11">
    <location>
        <begin position="620"/>
        <end position="639"/>
    </location>
</feature>
<sequence length="670" mass="70887">MLSAILSPELGRFALALSCCLASMQFALPLLGAARRRPGLMRSASGFAAAQLLALVVAFACLVVAAATDDFSVANVAENSAVLKPMLYKITGVWGNHEGSTLLWCLILAACGGAVAAFGRGLPDALRARVIAVLGGTAAGFELFCLFTSDPFDRAWPAPPDGQGMNPLLQDPGLAFHPPILYAGYVGFAVPFAFAVAALLEGRVDAAWGRWVRPWTVAAWSFLSAGIALGSWWSYYVLGWGGYWFWDPVENASLLPWLCGTALLHSAIVVEKREALKIWTVLLAIATFSLSLSGTFLVRSGILNSVHSFANDPARGVFILMLLALVIGGSLALFAWRAPVLAAGGLFAPFSREGSLVLNNVLLCSVAAVVLTGTMYPPFMSLLRGQAISVGAPFFNETAVPLAVPLLAAMAAGPLLPWKRARMRPLLRRLRVPGALAAAVLALGAWGLQGVMPVLAAALGVWVICGAVADIAGRVGWRRDPRTLPRRLRLLPRAALGAALAHAGAGVSVLGLAGMSQASHRIVEARPGDSITVGGDRWVLRGVADVAGPNYDARVATLDVYRGHRLVAVLHPSRRHFPAQDQTTGEVAIHTNLISDLYAVLGDEHPERGTVVLRLHRNPLAPWIWLGALLMALGGALSLSDRRIRVGAPTPARSRSRELRTPALEAAAAE</sequence>
<keyword evidence="6" id="KW-0201">Cytochrome c-type biogenesis</keyword>
<evidence type="ECO:0000313" key="15">
    <source>
        <dbReference type="Proteomes" id="UP001524547"/>
    </source>
</evidence>
<feature type="transmembrane region" description="Helical" evidence="11">
    <location>
        <begin position="357"/>
        <end position="379"/>
    </location>
</feature>
<reference evidence="14 15" key="1">
    <citation type="submission" date="2022-06" db="EMBL/GenBank/DDBJ databases">
        <title>Rhizosaccharibacter gen. nov. sp. nov. KSS12, endophytic bacteria isolated from sugarcane.</title>
        <authorList>
            <person name="Pitiwittayakul N."/>
        </authorList>
    </citation>
    <scope>NUCLEOTIDE SEQUENCE [LARGE SCALE GENOMIC DNA]</scope>
    <source>
        <strain evidence="14 15">KSS12</strain>
    </source>
</reference>
<dbReference type="GO" id="GO:0016829">
    <property type="term" value="F:lyase activity"/>
    <property type="evidence" value="ECO:0007669"/>
    <property type="project" value="UniProtKB-KW"/>
</dbReference>
<evidence type="ECO:0000256" key="4">
    <source>
        <dbReference type="ARBA" id="ARBA00022519"/>
    </source>
</evidence>
<evidence type="ECO:0000256" key="11">
    <source>
        <dbReference type="SAM" id="Phobius"/>
    </source>
</evidence>
<feature type="transmembrane region" description="Helical" evidence="11">
    <location>
        <begin position="46"/>
        <end position="67"/>
    </location>
</feature>
<evidence type="ECO:0000256" key="1">
    <source>
        <dbReference type="ARBA" id="ARBA00004429"/>
    </source>
</evidence>
<accession>A0ABT1VY21</accession>
<dbReference type="InterPro" id="IPR002541">
    <property type="entry name" value="Cyt_c_assembly"/>
</dbReference>
<proteinExistence type="inferred from homology"/>
<feature type="transmembrane region" description="Helical" evidence="11">
    <location>
        <begin position="278"/>
        <end position="297"/>
    </location>
</feature>
<feature type="transmembrane region" description="Helical" evidence="11">
    <location>
        <begin position="12"/>
        <end position="34"/>
    </location>
</feature>
<protein>
    <submittedName>
        <fullName evidence="14">Heme lyase CcmF/NrfE family subunit</fullName>
    </submittedName>
</protein>
<dbReference type="InterPro" id="IPR003568">
    <property type="entry name" value="Cyt_c_biogenesis_CcmF"/>
</dbReference>
<keyword evidence="14" id="KW-0456">Lyase</keyword>
<feature type="transmembrane region" description="Helical" evidence="11">
    <location>
        <begin position="494"/>
        <end position="513"/>
    </location>
</feature>
<dbReference type="NCBIfam" id="TIGR00353">
    <property type="entry name" value="nrfE"/>
    <property type="match status" value="1"/>
</dbReference>
<dbReference type="Proteomes" id="UP001524547">
    <property type="component" value="Unassembled WGS sequence"/>
</dbReference>
<feature type="transmembrane region" description="Helical" evidence="11">
    <location>
        <begin position="212"/>
        <end position="234"/>
    </location>
</feature>
<evidence type="ECO:0000256" key="3">
    <source>
        <dbReference type="ARBA" id="ARBA00022475"/>
    </source>
</evidence>
<evidence type="ECO:0000259" key="13">
    <source>
        <dbReference type="Pfam" id="PF16327"/>
    </source>
</evidence>
<comment type="similarity">
    <text evidence="2">Belongs to the CcmF/CycK/Ccl1/NrfE/CcsA family.</text>
</comment>
<feature type="transmembrane region" description="Helical" evidence="11">
    <location>
        <begin position="180"/>
        <end position="200"/>
    </location>
</feature>
<name>A0ABT1VY21_9PROT</name>
<evidence type="ECO:0000256" key="6">
    <source>
        <dbReference type="ARBA" id="ARBA00022748"/>
    </source>
</evidence>
<comment type="caution">
    <text evidence="14">The sequence shown here is derived from an EMBL/GenBank/DDBJ whole genome shotgun (WGS) entry which is preliminary data.</text>
</comment>
<feature type="domain" description="Cytochrome c assembly protein" evidence="12">
    <location>
        <begin position="94"/>
        <end position="300"/>
    </location>
</feature>
<feature type="domain" description="Cytochrome c-type biogenesis protein CcmF C-terminal" evidence="13">
    <location>
        <begin position="320"/>
        <end position="642"/>
    </location>
</feature>
<keyword evidence="8 11" id="KW-0472">Membrane</keyword>
<dbReference type="Pfam" id="PF01578">
    <property type="entry name" value="Cytochrom_C_asm"/>
    <property type="match status" value="1"/>
</dbReference>
<feature type="region of interest" description="Disordered" evidence="10">
    <location>
        <begin position="649"/>
        <end position="670"/>
    </location>
</feature>
<feature type="transmembrane region" description="Helical" evidence="11">
    <location>
        <begin position="454"/>
        <end position="473"/>
    </location>
</feature>
<dbReference type="NCBIfam" id="NF007691">
    <property type="entry name" value="PRK10369.1"/>
    <property type="match status" value="1"/>
</dbReference>
<keyword evidence="3" id="KW-1003">Cell membrane</keyword>
<feature type="transmembrane region" description="Helical" evidence="11">
    <location>
        <begin position="430"/>
        <end position="448"/>
    </location>
</feature>
<gene>
    <name evidence="14" type="ORF">NFI88_09715</name>
</gene>
<feature type="transmembrane region" description="Helical" evidence="11">
    <location>
        <begin position="101"/>
        <end position="118"/>
    </location>
</feature>
<comment type="subcellular location">
    <subcellularLocation>
        <location evidence="1">Cell inner membrane</location>
        <topology evidence="1">Multi-pass membrane protein</topology>
    </subcellularLocation>
</comment>